<dbReference type="AlphaFoldDB" id="A0A0E3S562"/>
<keyword evidence="3" id="KW-0378">Hydrolase</keyword>
<feature type="domain" description="MPN" evidence="6">
    <location>
        <begin position="3"/>
        <end position="115"/>
    </location>
</feature>
<gene>
    <name evidence="7" type="ORF">MSLAZ_1086</name>
</gene>
<dbReference type="Gene3D" id="2.160.20.80">
    <property type="entry name" value="E3 ubiquitin-protein ligase SopA"/>
    <property type="match status" value="1"/>
</dbReference>
<dbReference type="PANTHER" id="PTHR14136">
    <property type="entry name" value="BTB_POZ DOMAIN-CONTAINING PROTEIN KCTD9"/>
    <property type="match status" value="1"/>
</dbReference>
<dbReference type="KEGG" id="mls:MSLAZ_1086"/>
<proteinExistence type="predicted"/>
<keyword evidence="5" id="KW-0482">Metalloprotease</keyword>
<dbReference type="HOGENOM" id="CLU_1084209_0_0_2"/>
<evidence type="ECO:0000313" key="7">
    <source>
        <dbReference type="EMBL" id="AKB74347.1"/>
    </source>
</evidence>
<dbReference type="EMBL" id="CP009515">
    <property type="protein sequence ID" value="AKB74347.1"/>
    <property type="molecule type" value="Genomic_DNA"/>
</dbReference>
<organism evidence="7 8">
    <name type="scientific">Methanosarcina lacustris Z-7289</name>
    <dbReference type="NCBI Taxonomy" id="1434111"/>
    <lineage>
        <taxon>Archaea</taxon>
        <taxon>Methanobacteriati</taxon>
        <taxon>Methanobacteriota</taxon>
        <taxon>Stenosarchaea group</taxon>
        <taxon>Methanomicrobia</taxon>
        <taxon>Methanosarcinales</taxon>
        <taxon>Methanosarcinaceae</taxon>
        <taxon>Methanosarcina</taxon>
    </lineage>
</organism>
<dbReference type="InterPro" id="IPR037518">
    <property type="entry name" value="MPN"/>
</dbReference>
<protein>
    <submittedName>
        <fullName evidence="7">Mov34 family protein</fullName>
    </submittedName>
</protein>
<dbReference type="Proteomes" id="UP000033072">
    <property type="component" value="Chromosome"/>
</dbReference>
<sequence length="256" mass="27983">MQIKGIARDTLNFILETSKSMAPEEFAGLLQEKDGIITEVFILPGTESSDQNAVIKLFIMPNVKSVGSIHSHPGPNRTPSQADLQLFSKTGNCHIIVGHPYDKQSWTCYDIEGNVRELQVLDAKFEDFEGANLDGANFEGVNLEGTDFEKANLEEADLEGTDFVGANLAGADLAGANLVKANLEETNLKRANLKGANLKGANLKGADFEGANLKEVDELTINQLSKVKTLYNAKLDDELFIPLKEKYPALFEKPKL</sequence>
<dbReference type="InterPro" id="IPR051082">
    <property type="entry name" value="Pentapeptide-BTB/POZ_domain"/>
</dbReference>
<accession>A0A0E3S562</accession>
<evidence type="ECO:0000259" key="6">
    <source>
        <dbReference type="PROSITE" id="PS50249"/>
    </source>
</evidence>
<dbReference type="PANTHER" id="PTHR14136:SF17">
    <property type="entry name" value="BTB_POZ DOMAIN-CONTAINING PROTEIN KCTD9"/>
    <property type="match status" value="1"/>
</dbReference>
<name>A0A0E3S562_9EURY</name>
<evidence type="ECO:0000256" key="2">
    <source>
        <dbReference type="ARBA" id="ARBA00022723"/>
    </source>
</evidence>
<dbReference type="STRING" id="1434111.MSLAZ_1086"/>
<dbReference type="Pfam" id="PF00805">
    <property type="entry name" value="Pentapeptide"/>
    <property type="match status" value="2"/>
</dbReference>
<evidence type="ECO:0000256" key="3">
    <source>
        <dbReference type="ARBA" id="ARBA00022801"/>
    </source>
</evidence>
<dbReference type="InterPro" id="IPR001646">
    <property type="entry name" value="5peptide_repeat"/>
</dbReference>
<keyword evidence="8" id="KW-1185">Reference proteome</keyword>
<dbReference type="OrthoDB" id="4612at2157"/>
<dbReference type="GO" id="GO:0006508">
    <property type="term" value="P:proteolysis"/>
    <property type="evidence" value="ECO:0007669"/>
    <property type="project" value="UniProtKB-KW"/>
</dbReference>
<dbReference type="PROSITE" id="PS50249">
    <property type="entry name" value="MPN"/>
    <property type="match status" value="1"/>
</dbReference>
<evidence type="ECO:0000256" key="5">
    <source>
        <dbReference type="ARBA" id="ARBA00023049"/>
    </source>
</evidence>
<dbReference type="PATRIC" id="fig|1434111.4.peg.1393"/>
<dbReference type="Gene3D" id="3.40.140.10">
    <property type="entry name" value="Cytidine Deaminase, domain 2"/>
    <property type="match status" value="1"/>
</dbReference>
<keyword evidence="1" id="KW-0645">Protease</keyword>
<evidence type="ECO:0000256" key="4">
    <source>
        <dbReference type="ARBA" id="ARBA00022833"/>
    </source>
</evidence>
<dbReference type="SUPFAM" id="SSF102712">
    <property type="entry name" value="JAB1/MPN domain"/>
    <property type="match status" value="1"/>
</dbReference>
<keyword evidence="4" id="KW-0862">Zinc</keyword>
<keyword evidence="2" id="KW-0479">Metal-binding</keyword>
<dbReference type="GO" id="GO:0008237">
    <property type="term" value="F:metallopeptidase activity"/>
    <property type="evidence" value="ECO:0007669"/>
    <property type="project" value="UniProtKB-KW"/>
</dbReference>
<dbReference type="InterPro" id="IPR028090">
    <property type="entry name" value="JAB_dom_prok"/>
</dbReference>
<dbReference type="Pfam" id="PF14464">
    <property type="entry name" value="Prok-JAB"/>
    <property type="match status" value="1"/>
</dbReference>
<reference evidence="7 8" key="1">
    <citation type="submission" date="2014-07" db="EMBL/GenBank/DDBJ databases">
        <title>Methanogenic archaea and the global carbon cycle.</title>
        <authorList>
            <person name="Henriksen J.R."/>
            <person name="Luke J."/>
            <person name="Reinhart S."/>
            <person name="Benedict M.N."/>
            <person name="Youngblut N.D."/>
            <person name="Metcalf M.E."/>
            <person name="Whitaker R.J."/>
            <person name="Metcalf W.W."/>
        </authorList>
    </citation>
    <scope>NUCLEOTIDE SEQUENCE [LARGE SCALE GENOMIC DNA]</scope>
    <source>
        <strain evidence="7 8">Z-7289</strain>
    </source>
</reference>
<dbReference type="CDD" id="cd08072">
    <property type="entry name" value="MPN_archaeal"/>
    <property type="match status" value="1"/>
</dbReference>
<evidence type="ECO:0000256" key="1">
    <source>
        <dbReference type="ARBA" id="ARBA00022670"/>
    </source>
</evidence>
<dbReference type="SUPFAM" id="SSF141571">
    <property type="entry name" value="Pentapeptide repeat-like"/>
    <property type="match status" value="1"/>
</dbReference>
<evidence type="ECO:0000313" key="8">
    <source>
        <dbReference type="Proteomes" id="UP000033072"/>
    </source>
</evidence>
<dbReference type="GO" id="GO:0046872">
    <property type="term" value="F:metal ion binding"/>
    <property type="evidence" value="ECO:0007669"/>
    <property type="project" value="UniProtKB-KW"/>
</dbReference>